<evidence type="ECO:0000313" key="2">
    <source>
        <dbReference type="Proteomes" id="UP000555564"/>
    </source>
</evidence>
<dbReference type="Proteomes" id="UP000555564">
    <property type="component" value="Unassembled WGS sequence"/>
</dbReference>
<gene>
    <name evidence="1" type="ORF">BJ992_000170</name>
</gene>
<dbReference type="RefSeq" id="WP_184978058.1">
    <property type="nucleotide sequence ID" value="NZ_BAAALO010000006.1"/>
</dbReference>
<dbReference type="EMBL" id="JACHIU010000001">
    <property type="protein sequence ID" value="MBB6470739.1"/>
    <property type="molecule type" value="Genomic_DNA"/>
</dbReference>
<name>A0A7X0IA80_9ACTN</name>
<reference evidence="1 2" key="1">
    <citation type="submission" date="2020-08" db="EMBL/GenBank/DDBJ databases">
        <title>Sequencing the genomes of 1000 actinobacteria strains.</title>
        <authorList>
            <person name="Klenk H.-P."/>
        </authorList>
    </citation>
    <scope>NUCLEOTIDE SEQUENCE [LARGE SCALE GENOMIC DNA]</scope>
    <source>
        <strain evidence="1 2">DSM 44936</strain>
    </source>
</reference>
<dbReference type="PROSITE" id="PS51257">
    <property type="entry name" value="PROKAR_LIPOPROTEIN"/>
    <property type="match status" value="1"/>
</dbReference>
<keyword evidence="2" id="KW-1185">Reference proteome</keyword>
<proteinExistence type="predicted"/>
<protein>
    <submittedName>
        <fullName evidence="1">Uncharacterized protein</fullName>
    </submittedName>
</protein>
<accession>A0A7X0IA80</accession>
<sequence length="144" mass="15334">MSARAVLVAVLVVALGGCVAPAWGERDYELKAAATAEAAASTVDLARLAVEAEDRLTGPYLKTLLTRVVDDLGTVNDQFGAVQPPSGEADRLRTEVTDLTSEAEVKAQDLLIQVKRDGIGDPASAGRELGEIAERLRRVEETYQ</sequence>
<dbReference type="AlphaFoldDB" id="A0A7X0IA80"/>
<organism evidence="1 2">
    <name type="scientific">Sphaerisporangium rubeum</name>
    <dbReference type="NCBI Taxonomy" id="321317"/>
    <lineage>
        <taxon>Bacteria</taxon>
        <taxon>Bacillati</taxon>
        <taxon>Actinomycetota</taxon>
        <taxon>Actinomycetes</taxon>
        <taxon>Streptosporangiales</taxon>
        <taxon>Streptosporangiaceae</taxon>
        <taxon>Sphaerisporangium</taxon>
    </lineage>
</organism>
<comment type="caution">
    <text evidence="1">The sequence shown here is derived from an EMBL/GenBank/DDBJ whole genome shotgun (WGS) entry which is preliminary data.</text>
</comment>
<evidence type="ECO:0000313" key="1">
    <source>
        <dbReference type="EMBL" id="MBB6470739.1"/>
    </source>
</evidence>